<dbReference type="GO" id="GO:0005634">
    <property type="term" value="C:nucleus"/>
    <property type="evidence" value="ECO:0007669"/>
    <property type="project" value="TreeGrafter"/>
</dbReference>
<dbReference type="KEGG" id="oau:116330283"/>
<evidence type="ECO:0000256" key="5">
    <source>
        <dbReference type="PROSITE-ProRule" id="PRU00042"/>
    </source>
</evidence>
<dbReference type="RefSeq" id="XP_031608411.2">
    <property type="nucleotide sequence ID" value="XM_031752551.2"/>
</dbReference>
<proteinExistence type="predicted"/>
<dbReference type="Gene3D" id="3.30.160.60">
    <property type="entry name" value="Classic Zinc Finger"/>
    <property type="match status" value="5"/>
</dbReference>
<dbReference type="GO" id="GO:0000981">
    <property type="term" value="F:DNA-binding transcription factor activity, RNA polymerase II-specific"/>
    <property type="evidence" value="ECO:0007669"/>
    <property type="project" value="TreeGrafter"/>
</dbReference>
<feature type="region of interest" description="Disordered" evidence="6">
    <location>
        <begin position="608"/>
        <end position="629"/>
    </location>
</feature>
<dbReference type="AlphaFoldDB" id="A0A668V1M5"/>
<dbReference type="Pfam" id="PF12874">
    <property type="entry name" value="zf-met"/>
    <property type="match status" value="1"/>
</dbReference>
<feature type="compositionally biased region" description="Polar residues" evidence="6">
    <location>
        <begin position="143"/>
        <end position="157"/>
    </location>
</feature>
<dbReference type="PROSITE" id="PS00028">
    <property type="entry name" value="ZINC_FINGER_C2H2_1"/>
    <property type="match status" value="5"/>
</dbReference>
<feature type="domain" description="C2H2-type" evidence="7">
    <location>
        <begin position="280"/>
        <end position="307"/>
    </location>
</feature>
<evidence type="ECO:0000256" key="1">
    <source>
        <dbReference type="ARBA" id="ARBA00022723"/>
    </source>
</evidence>
<evidence type="ECO:0000256" key="2">
    <source>
        <dbReference type="ARBA" id="ARBA00022737"/>
    </source>
</evidence>
<reference evidence="8" key="1">
    <citation type="submission" date="2025-08" db="UniProtKB">
        <authorList>
            <consortium name="Ensembl"/>
        </authorList>
    </citation>
    <scope>IDENTIFICATION</scope>
</reference>
<dbReference type="Ensembl" id="ENSOABT00000045902.2">
    <property type="protein sequence ID" value="ENSOABP00000044727.1"/>
    <property type="gene ID" value="ENSOABG00000020090.2"/>
</dbReference>
<evidence type="ECO:0000313" key="8">
    <source>
        <dbReference type="Ensembl" id="ENSOABP00000044727.1"/>
    </source>
</evidence>
<keyword evidence="3 5" id="KW-0863">Zinc-finger</keyword>
<evidence type="ECO:0000256" key="6">
    <source>
        <dbReference type="SAM" id="MobiDB-lite"/>
    </source>
</evidence>
<dbReference type="Pfam" id="PF13912">
    <property type="entry name" value="zf-C2H2_6"/>
    <property type="match status" value="1"/>
</dbReference>
<organism evidence="8 9">
    <name type="scientific">Oreochromis aureus</name>
    <name type="common">Israeli tilapia</name>
    <name type="synonym">Chromis aureus</name>
    <dbReference type="NCBI Taxonomy" id="47969"/>
    <lineage>
        <taxon>Eukaryota</taxon>
        <taxon>Metazoa</taxon>
        <taxon>Chordata</taxon>
        <taxon>Craniata</taxon>
        <taxon>Vertebrata</taxon>
        <taxon>Euteleostomi</taxon>
        <taxon>Actinopterygii</taxon>
        <taxon>Neopterygii</taxon>
        <taxon>Teleostei</taxon>
        <taxon>Neoteleostei</taxon>
        <taxon>Acanthomorphata</taxon>
        <taxon>Ovalentaria</taxon>
        <taxon>Cichlomorphae</taxon>
        <taxon>Cichliformes</taxon>
        <taxon>Cichlidae</taxon>
        <taxon>African cichlids</taxon>
        <taxon>Pseudocrenilabrinae</taxon>
        <taxon>Oreochromini</taxon>
        <taxon>Oreochromis</taxon>
    </lineage>
</organism>
<feature type="compositionally biased region" description="Basic residues" evidence="6">
    <location>
        <begin position="98"/>
        <end position="107"/>
    </location>
</feature>
<dbReference type="GO" id="GO:0000977">
    <property type="term" value="F:RNA polymerase II transcription regulatory region sequence-specific DNA binding"/>
    <property type="evidence" value="ECO:0007669"/>
    <property type="project" value="TreeGrafter"/>
</dbReference>
<feature type="compositionally biased region" description="Acidic residues" evidence="6">
    <location>
        <begin position="205"/>
        <end position="243"/>
    </location>
</feature>
<feature type="domain" description="C2H2-type" evidence="7">
    <location>
        <begin position="252"/>
        <end position="279"/>
    </location>
</feature>
<evidence type="ECO:0000313" key="9">
    <source>
        <dbReference type="Proteomes" id="UP000472276"/>
    </source>
</evidence>
<dbReference type="GeneID" id="116330283"/>
<keyword evidence="1" id="KW-0479">Metal-binding</keyword>
<dbReference type="Pfam" id="PF00096">
    <property type="entry name" value="zf-C2H2"/>
    <property type="match status" value="3"/>
</dbReference>
<feature type="compositionally biased region" description="Polar residues" evidence="6">
    <location>
        <begin position="560"/>
        <end position="569"/>
    </location>
</feature>
<dbReference type="SUPFAM" id="SSF57667">
    <property type="entry name" value="beta-beta-alpha zinc fingers"/>
    <property type="match status" value="5"/>
</dbReference>
<dbReference type="SMART" id="SM00355">
    <property type="entry name" value="ZnF_C2H2"/>
    <property type="match status" value="8"/>
</dbReference>
<feature type="compositionally biased region" description="Polar residues" evidence="6">
    <location>
        <begin position="115"/>
        <end position="128"/>
    </location>
</feature>
<dbReference type="OMA" id="CGQTPQP"/>
<feature type="region of interest" description="Disordered" evidence="6">
    <location>
        <begin position="74"/>
        <end position="250"/>
    </location>
</feature>
<feature type="region of interest" description="Disordered" evidence="6">
    <location>
        <begin position="560"/>
        <end position="596"/>
    </location>
</feature>
<feature type="domain" description="C2H2-type" evidence="7">
    <location>
        <begin position="339"/>
        <end position="361"/>
    </location>
</feature>
<keyword evidence="4" id="KW-0862">Zinc</keyword>
<dbReference type="PANTHER" id="PTHR24379:SF121">
    <property type="entry name" value="C2H2-TYPE DOMAIN-CONTAINING PROTEIN"/>
    <property type="match status" value="1"/>
</dbReference>
<evidence type="ECO:0000256" key="3">
    <source>
        <dbReference type="ARBA" id="ARBA00022771"/>
    </source>
</evidence>
<evidence type="ECO:0000259" key="7">
    <source>
        <dbReference type="PROSITE" id="PS50157"/>
    </source>
</evidence>
<dbReference type="InterPro" id="IPR013087">
    <property type="entry name" value="Znf_C2H2_type"/>
</dbReference>
<name>A0A668V1M5_OREAU</name>
<dbReference type="PROSITE" id="PS50157">
    <property type="entry name" value="ZINC_FINGER_C2H2_2"/>
    <property type="match status" value="8"/>
</dbReference>
<dbReference type="GO" id="GO:0008270">
    <property type="term" value="F:zinc ion binding"/>
    <property type="evidence" value="ECO:0007669"/>
    <property type="project" value="UniProtKB-KW"/>
</dbReference>
<feature type="compositionally biased region" description="Low complexity" evidence="6">
    <location>
        <begin position="80"/>
        <end position="97"/>
    </location>
</feature>
<dbReference type="InterPro" id="IPR036236">
    <property type="entry name" value="Znf_C2H2_sf"/>
</dbReference>
<keyword evidence="9" id="KW-1185">Reference proteome</keyword>
<accession>A0A668V1M5</accession>
<feature type="compositionally biased region" description="Gly residues" evidence="6">
    <location>
        <begin position="189"/>
        <end position="200"/>
    </location>
</feature>
<dbReference type="FunFam" id="3.30.160.60:FF:000671">
    <property type="entry name" value="Zinc finger protein 26"/>
    <property type="match status" value="1"/>
</dbReference>
<feature type="domain" description="C2H2-type" evidence="7">
    <location>
        <begin position="394"/>
        <end position="421"/>
    </location>
</feature>
<sequence>MLLFISYKLDVSYVSICIDVFFVKLASREKAVKTTLDFIGSCQPPVMSIEYTIDIQLTELGFPDILQPEEALVRQTPCRSTSSDGSISPSHSPTSLPTKHKPKRLLRGGKVVGTAGQTSDTKETTVASGPSKRTEMLNCKRLNPTTKRLQDKQSGSETGLAEPSAPTVMSDPTALQETTDIPPVIAEQEGGGGDGGGGGQRPDVDMAEGELTEVQEDDSDDSEVSEVYEEEEVDEEEEDEELSSESSQSGDYRCSVCQQHLPSKFKLQDHMNLHTGARPYCCAECGKRFCQIYNYRIHLRTHAQTKVDRLQCRVCLMGFASQEDLNDHLSKTHLEDEFYECDLCKRVFTSLKACEYHVQLHKCMLNVVCEVCGRNFSSPKSLARHRRKKCHRNFKCTDCTKVFTKKNALLKHSFSHLGLLPYTCIRCRCHFRLAKLYRQHKCEPERIHCVACLREFLSQEDFQQHKKDTGCWGNQEPSEKTNEIRCLECGERFDSSEELKKHAGAHQRVLKCAECGKGFRSALLLMSHMGGHAGQSPCLCQSCGLGFPHQQNYDSHLKTCGQTPQSTSATKKRVSSSALERKKHSATPDSSNTANAVTVPAVVLNNPAPPVEDTSNPGHMTEGVSTGTRPSDGLWKLTLDKQPPAGVNLVLFVPVCPTQANGLPLPSAIPQTLPITAMQALPEGPLAVGAALGATINAPLDLLTGVKQDPEAPLDLSKKSAVTYLPVKSEPEEFEISGQAVDAERQEFENHHSKVTAKTTSIKTAPTGLIVDIKKEPQTSGCDLWSSESNQLTDYKLEKEIKIEVNILSADKEK</sequence>
<evidence type="ECO:0000256" key="4">
    <source>
        <dbReference type="ARBA" id="ARBA00022833"/>
    </source>
</evidence>
<dbReference type="PANTHER" id="PTHR24379">
    <property type="entry name" value="KRAB AND ZINC FINGER DOMAIN-CONTAINING"/>
    <property type="match status" value="1"/>
</dbReference>
<gene>
    <name evidence="8" type="primary">wu:fe05a04</name>
</gene>
<feature type="domain" description="C2H2-type" evidence="7">
    <location>
        <begin position="367"/>
        <end position="396"/>
    </location>
</feature>
<dbReference type="Proteomes" id="UP000472276">
    <property type="component" value="Unassembled WGS sequence"/>
</dbReference>
<protein>
    <recommendedName>
        <fullName evidence="7">C2H2-type domain-containing protein</fullName>
    </recommendedName>
</protein>
<feature type="domain" description="C2H2-type" evidence="7">
    <location>
        <begin position="510"/>
        <end position="537"/>
    </location>
</feature>
<reference evidence="8" key="2">
    <citation type="submission" date="2025-09" db="UniProtKB">
        <authorList>
            <consortium name="Ensembl"/>
        </authorList>
    </citation>
    <scope>IDENTIFICATION</scope>
</reference>
<feature type="compositionally biased region" description="Polar residues" evidence="6">
    <location>
        <begin position="613"/>
        <end position="629"/>
    </location>
</feature>
<feature type="domain" description="C2H2-type" evidence="7">
    <location>
        <begin position="484"/>
        <end position="506"/>
    </location>
</feature>
<feature type="domain" description="C2H2-type" evidence="7">
    <location>
        <begin position="310"/>
        <end position="338"/>
    </location>
</feature>
<keyword evidence="2" id="KW-0677">Repeat</keyword>